<gene>
    <name evidence="3" type="ORF">WG622_02300</name>
</gene>
<sequence length="225" mass="25743">MSLIKRIQAWDSRKRTEANKALVADFSVDAAERYVTWHDHGFFRRYWSNLHQIAPDVFRSNYPNGRRFPKLAELGIKTILNLRGGAGSVPYLLEEHYCRDYGITMHTLNLNAHYAPDPKELLALLDLFDTVEKPLLMHCKSGADRAGLASALYLIHSEGKSVAEAQTMLSFKYLHVNDRKTGIMGHTLRAYGRAQALTGVSLRDWFLREYDQEAEQAAFDAERRN</sequence>
<keyword evidence="4" id="KW-1185">Reference proteome</keyword>
<dbReference type="Pfam" id="PF22785">
    <property type="entry name" value="Tc-R-P"/>
    <property type="match status" value="1"/>
</dbReference>
<organism evidence="3 4">
    <name type="scientific">Cognatishimia coralii</name>
    <dbReference type="NCBI Taxonomy" id="3083254"/>
    <lineage>
        <taxon>Bacteria</taxon>
        <taxon>Pseudomonadati</taxon>
        <taxon>Pseudomonadota</taxon>
        <taxon>Alphaproteobacteria</taxon>
        <taxon>Rhodobacterales</taxon>
        <taxon>Paracoccaceae</taxon>
        <taxon>Cognatishimia</taxon>
    </lineage>
</organism>
<dbReference type="PANTHER" id="PTHR31126:SF72">
    <property type="entry name" value="DUAL SPECIFICITY PROTEIN PHOSPHATASE TPBA"/>
    <property type="match status" value="1"/>
</dbReference>
<evidence type="ECO:0000313" key="4">
    <source>
        <dbReference type="Proteomes" id="UP001368270"/>
    </source>
</evidence>
<comment type="caution">
    <text evidence="3">The sequence shown here is derived from an EMBL/GenBank/DDBJ whole genome shotgun (WGS) entry which is preliminary data.</text>
</comment>
<dbReference type="InterPro" id="IPR029021">
    <property type="entry name" value="Prot-tyrosine_phosphatase-like"/>
</dbReference>
<evidence type="ECO:0000313" key="3">
    <source>
        <dbReference type="EMBL" id="MEJ5217059.1"/>
    </source>
</evidence>
<dbReference type="InterPro" id="IPR000387">
    <property type="entry name" value="Tyr_Pase_dom"/>
</dbReference>
<dbReference type="PANTHER" id="PTHR31126">
    <property type="entry name" value="TYROSINE-PROTEIN PHOSPHATASE"/>
    <property type="match status" value="1"/>
</dbReference>
<dbReference type="SUPFAM" id="SSF52799">
    <property type="entry name" value="(Phosphotyrosine protein) phosphatases II"/>
    <property type="match status" value="1"/>
</dbReference>
<proteinExistence type="inferred from homology"/>
<dbReference type="Gene3D" id="3.90.190.10">
    <property type="entry name" value="Protein tyrosine phosphatase superfamily"/>
    <property type="match status" value="1"/>
</dbReference>
<evidence type="ECO:0000259" key="2">
    <source>
        <dbReference type="PROSITE" id="PS50056"/>
    </source>
</evidence>
<feature type="domain" description="Tyrosine specific protein phosphatases" evidence="2">
    <location>
        <begin position="119"/>
        <end position="169"/>
    </location>
</feature>
<dbReference type="Proteomes" id="UP001368270">
    <property type="component" value="Unassembled WGS sequence"/>
</dbReference>
<dbReference type="EMBL" id="JBBGAZ010000001">
    <property type="protein sequence ID" value="MEJ5217059.1"/>
    <property type="molecule type" value="Genomic_DNA"/>
</dbReference>
<comment type="similarity">
    <text evidence="1">Belongs to the protein-tyrosine phosphatase family.</text>
</comment>
<dbReference type="RefSeq" id="WP_339402104.1">
    <property type="nucleotide sequence ID" value="NZ_JBBGAZ010000001.1"/>
</dbReference>
<evidence type="ECO:0000256" key="1">
    <source>
        <dbReference type="ARBA" id="ARBA00009580"/>
    </source>
</evidence>
<dbReference type="PROSITE" id="PS50056">
    <property type="entry name" value="TYR_PHOSPHATASE_2"/>
    <property type="match status" value="1"/>
</dbReference>
<reference evidence="3 4" key="1">
    <citation type="submission" date="2024-03" db="EMBL/GenBank/DDBJ databases">
        <title>Cognatishimia coralii sp. nov., a marine bacterium isolated from coral surrounding seawater.</title>
        <authorList>
            <person name="Liu X."/>
            <person name="Liu S."/>
            <person name="Sun H."/>
            <person name="Zhang Y."/>
        </authorList>
    </citation>
    <scope>NUCLEOTIDE SEQUENCE [LARGE SCALE GENOMIC DNA]</scope>
    <source>
        <strain evidence="3 4">D5M38</strain>
    </source>
</reference>
<accession>A0ABU8QCC0</accession>
<protein>
    <submittedName>
        <fullName evidence="3">Protein tyrosine phosphatase</fullName>
    </submittedName>
</protein>
<name>A0ABU8QCC0_9RHOB</name>